<dbReference type="HOGENOM" id="CLU_114681_0_0_1"/>
<dbReference type="PhylomeDB" id="B3M3G2"/>
<keyword evidence="2" id="KW-1185">Reference proteome</keyword>
<dbReference type="OrthoDB" id="408631at2759"/>
<name>B3M3G2_DROAN</name>
<evidence type="ECO:0000313" key="1">
    <source>
        <dbReference type="EMBL" id="EDV39223.1"/>
    </source>
</evidence>
<sequence>MEESAGCHNESSKDLEGVRNEEDLKVKCLLDDLHLHMLHLIEDEVVLHQELCCQTSRSRMILARVRLQQGSQRTAAEVLVPRWRPYRALCRLFEKSTPWGDVINLRRHPVEAEQGFLQPLTNIFGSIVPVSWRVAKKYWDQSVEYSVECANTRKELLSTMSFIRKLRLRHPDQR</sequence>
<dbReference type="OMA" id="VDCANTQ"/>
<evidence type="ECO:0000313" key="2">
    <source>
        <dbReference type="Proteomes" id="UP000007801"/>
    </source>
</evidence>
<dbReference type="Proteomes" id="UP000007801">
    <property type="component" value="Unassembled WGS sequence"/>
</dbReference>
<dbReference type="AlphaFoldDB" id="B3M3G2"/>
<accession>B3M3G2</accession>
<protein>
    <submittedName>
        <fullName evidence="1">Uncharacterized protein</fullName>
    </submittedName>
</protein>
<proteinExistence type="predicted"/>
<gene>
    <name evidence="1" type="primary">Dana\GF24605</name>
    <name evidence="1" type="synonym">dana_GLEANR_9314</name>
    <name evidence="1" type="ORF">GF24605</name>
</gene>
<dbReference type="eggNOG" id="ENOG502T96X">
    <property type="taxonomic scope" value="Eukaryota"/>
</dbReference>
<dbReference type="GeneID" id="6507236"/>
<dbReference type="InParanoid" id="B3M3G2"/>
<dbReference type="EMBL" id="CH902618">
    <property type="protein sequence ID" value="EDV39223.1"/>
    <property type="molecule type" value="Genomic_DNA"/>
</dbReference>
<dbReference type="KEGG" id="dan:6507236"/>
<organism evidence="1 2">
    <name type="scientific">Drosophila ananassae</name>
    <name type="common">Fruit fly</name>
    <dbReference type="NCBI Taxonomy" id="7217"/>
    <lineage>
        <taxon>Eukaryota</taxon>
        <taxon>Metazoa</taxon>
        <taxon>Ecdysozoa</taxon>
        <taxon>Arthropoda</taxon>
        <taxon>Hexapoda</taxon>
        <taxon>Insecta</taxon>
        <taxon>Pterygota</taxon>
        <taxon>Neoptera</taxon>
        <taxon>Endopterygota</taxon>
        <taxon>Diptera</taxon>
        <taxon>Brachycera</taxon>
        <taxon>Muscomorpha</taxon>
        <taxon>Ephydroidea</taxon>
        <taxon>Drosophilidae</taxon>
        <taxon>Drosophila</taxon>
        <taxon>Sophophora</taxon>
    </lineage>
</organism>
<reference evidence="1 2" key="1">
    <citation type="journal article" date="2007" name="Nature">
        <title>Evolution of genes and genomes on the Drosophila phylogeny.</title>
        <authorList>
            <consortium name="Drosophila 12 Genomes Consortium"/>
            <person name="Clark A.G."/>
            <person name="Eisen M.B."/>
            <person name="Smith D.R."/>
            <person name="Bergman C.M."/>
            <person name="Oliver B."/>
            <person name="Markow T.A."/>
            <person name="Kaufman T.C."/>
            <person name="Kellis M."/>
            <person name="Gelbart W."/>
            <person name="Iyer V.N."/>
            <person name="Pollard D.A."/>
            <person name="Sackton T.B."/>
            <person name="Larracuente A.M."/>
            <person name="Singh N.D."/>
            <person name="Abad J.P."/>
            <person name="Abt D.N."/>
            <person name="Adryan B."/>
            <person name="Aguade M."/>
            <person name="Akashi H."/>
            <person name="Anderson W.W."/>
            <person name="Aquadro C.F."/>
            <person name="Ardell D.H."/>
            <person name="Arguello R."/>
            <person name="Artieri C.G."/>
            <person name="Barbash D.A."/>
            <person name="Barker D."/>
            <person name="Barsanti P."/>
            <person name="Batterham P."/>
            <person name="Batzoglou S."/>
            <person name="Begun D."/>
            <person name="Bhutkar A."/>
            <person name="Blanco E."/>
            <person name="Bosak S.A."/>
            <person name="Bradley R.K."/>
            <person name="Brand A.D."/>
            <person name="Brent M.R."/>
            <person name="Brooks A.N."/>
            <person name="Brown R.H."/>
            <person name="Butlin R.K."/>
            <person name="Caggese C."/>
            <person name="Calvi B.R."/>
            <person name="Bernardo de Carvalho A."/>
            <person name="Caspi A."/>
            <person name="Castrezana S."/>
            <person name="Celniker S.E."/>
            <person name="Chang J.L."/>
            <person name="Chapple C."/>
            <person name="Chatterji S."/>
            <person name="Chinwalla A."/>
            <person name="Civetta A."/>
            <person name="Clifton S.W."/>
            <person name="Comeron J.M."/>
            <person name="Costello J.C."/>
            <person name="Coyne J.A."/>
            <person name="Daub J."/>
            <person name="David R.G."/>
            <person name="Delcher A.L."/>
            <person name="Delehaunty K."/>
            <person name="Do C.B."/>
            <person name="Ebling H."/>
            <person name="Edwards K."/>
            <person name="Eickbush T."/>
            <person name="Evans J.D."/>
            <person name="Filipski A."/>
            <person name="Findeiss S."/>
            <person name="Freyhult E."/>
            <person name="Fulton L."/>
            <person name="Fulton R."/>
            <person name="Garcia A.C."/>
            <person name="Gardiner A."/>
            <person name="Garfield D.A."/>
            <person name="Garvin B.E."/>
            <person name="Gibson G."/>
            <person name="Gilbert D."/>
            <person name="Gnerre S."/>
            <person name="Godfrey J."/>
            <person name="Good R."/>
            <person name="Gotea V."/>
            <person name="Gravely B."/>
            <person name="Greenberg A.J."/>
            <person name="Griffiths-Jones S."/>
            <person name="Gross S."/>
            <person name="Guigo R."/>
            <person name="Gustafson E.A."/>
            <person name="Haerty W."/>
            <person name="Hahn M.W."/>
            <person name="Halligan D.L."/>
            <person name="Halpern A.L."/>
            <person name="Halter G.M."/>
            <person name="Han M.V."/>
            <person name="Heger A."/>
            <person name="Hillier L."/>
            <person name="Hinrichs A.S."/>
            <person name="Holmes I."/>
            <person name="Hoskins R.A."/>
            <person name="Hubisz M.J."/>
            <person name="Hultmark D."/>
            <person name="Huntley M.A."/>
            <person name="Jaffe D.B."/>
            <person name="Jagadeeshan S."/>
            <person name="Jeck W.R."/>
            <person name="Johnson J."/>
            <person name="Jones C.D."/>
            <person name="Jordan W.C."/>
            <person name="Karpen G.H."/>
            <person name="Kataoka E."/>
            <person name="Keightley P.D."/>
            <person name="Kheradpour P."/>
            <person name="Kirkness E.F."/>
            <person name="Koerich L.B."/>
            <person name="Kristiansen K."/>
            <person name="Kudrna D."/>
            <person name="Kulathinal R.J."/>
            <person name="Kumar S."/>
            <person name="Kwok R."/>
            <person name="Lander E."/>
            <person name="Langley C.H."/>
            <person name="Lapoint R."/>
            <person name="Lazzaro B.P."/>
            <person name="Lee S.J."/>
            <person name="Levesque L."/>
            <person name="Li R."/>
            <person name="Lin C.F."/>
            <person name="Lin M.F."/>
            <person name="Lindblad-Toh K."/>
            <person name="Llopart A."/>
            <person name="Long M."/>
            <person name="Low L."/>
            <person name="Lozovsky E."/>
            <person name="Lu J."/>
            <person name="Luo M."/>
            <person name="Machado C.A."/>
            <person name="Makalowski W."/>
            <person name="Marzo M."/>
            <person name="Matsuda M."/>
            <person name="Matzkin L."/>
            <person name="McAllister B."/>
            <person name="McBride C.S."/>
            <person name="McKernan B."/>
            <person name="McKernan K."/>
            <person name="Mendez-Lago M."/>
            <person name="Minx P."/>
            <person name="Mollenhauer M.U."/>
            <person name="Montooth K."/>
            <person name="Mount S.M."/>
            <person name="Mu X."/>
            <person name="Myers E."/>
            <person name="Negre B."/>
            <person name="Newfeld S."/>
            <person name="Nielsen R."/>
            <person name="Noor M.A."/>
            <person name="O'Grady P."/>
            <person name="Pachter L."/>
            <person name="Papaceit M."/>
            <person name="Parisi M.J."/>
            <person name="Parisi M."/>
            <person name="Parts L."/>
            <person name="Pedersen J.S."/>
            <person name="Pesole G."/>
            <person name="Phillippy A.M."/>
            <person name="Ponting C.P."/>
            <person name="Pop M."/>
            <person name="Porcelli D."/>
            <person name="Powell J.R."/>
            <person name="Prohaska S."/>
            <person name="Pruitt K."/>
            <person name="Puig M."/>
            <person name="Quesneville H."/>
            <person name="Ram K.R."/>
            <person name="Rand D."/>
            <person name="Rasmussen M.D."/>
            <person name="Reed L.K."/>
            <person name="Reenan R."/>
            <person name="Reily A."/>
            <person name="Remington K.A."/>
            <person name="Rieger T.T."/>
            <person name="Ritchie M.G."/>
            <person name="Robin C."/>
            <person name="Rogers Y.H."/>
            <person name="Rohde C."/>
            <person name="Rozas J."/>
            <person name="Rubenfield M.J."/>
            <person name="Ruiz A."/>
            <person name="Russo S."/>
            <person name="Salzberg S.L."/>
            <person name="Sanchez-Gracia A."/>
            <person name="Saranga D.J."/>
            <person name="Sato H."/>
            <person name="Schaeffer S.W."/>
            <person name="Schatz M.C."/>
            <person name="Schlenke T."/>
            <person name="Schwartz R."/>
            <person name="Segarra C."/>
            <person name="Singh R.S."/>
            <person name="Sirot L."/>
            <person name="Sirota M."/>
            <person name="Sisneros N.B."/>
            <person name="Smith C.D."/>
            <person name="Smith T.F."/>
            <person name="Spieth J."/>
            <person name="Stage D.E."/>
            <person name="Stark A."/>
            <person name="Stephan W."/>
            <person name="Strausberg R.L."/>
            <person name="Strempel S."/>
            <person name="Sturgill D."/>
            <person name="Sutton G."/>
            <person name="Sutton G.G."/>
            <person name="Tao W."/>
            <person name="Teichmann S."/>
            <person name="Tobari Y.N."/>
            <person name="Tomimura Y."/>
            <person name="Tsolas J.M."/>
            <person name="Valente V.L."/>
            <person name="Venter E."/>
            <person name="Venter J.C."/>
            <person name="Vicario S."/>
            <person name="Vieira F.G."/>
            <person name="Vilella A.J."/>
            <person name="Villasante A."/>
            <person name="Walenz B."/>
            <person name="Wang J."/>
            <person name="Wasserman M."/>
            <person name="Watts T."/>
            <person name="Wilson D."/>
            <person name="Wilson R.K."/>
            <person name="Wing R.A."/>
            <person name="Wolfner M.F."/>
            <person name="Wong A."/>
            <person name="Wong G.K."/>
            <person name="Wu C.I."/>
            <person name="Wu G."/>
            <person name="Yamamoto D."/>
            <person name="Yang H.P."/>
            <person name="Yang S.P."/>
            <person name="Yorke J.A."/>
            <person name="Yoshida K."/>
            <person name="Zdobnov E."/>
            <person name="Zhang P."/>
            <person name="Zhang Y."/>
            <person name="Zimin A.V."/>
            <person name="Baldwin J."/>
            <person name="Abdouelleil A."/>
            <person name="Abdulkadir J."/>
            <person name="Abebe A."/>
            <person name="Abera B."/>
            <person name="Abreu J."/>
            <person name="Acer S.C."/>
            <person name="Aftuck L."/>
            <person name="Alexander A."/>
            <person name="An P."/>
            <person name="Anderson E."/>
            <person name="Anderson S."/>
            <person name="Arachi H."/>
            <person name="Azer M."/>
            <person name="Bachantsang P."/>
            <person name="Barry A."/>
            <person name="Bayul T."/>
            <person name="Berlin A."/>
            <person name="Bessette D."/>
            <person name="Bloom T."/>
            <person name="Blye J."/>
            <person name="Boguslavskiy L."/>
            <person name="Bonnet C."/>
            <person name="Boukhgalter B."/>
            <person name="Bourzgui I."/>
            <person name="Brown A."/>
            <person name="Cahill P."/>
            <person name="Channer S."/>
            <person name="Cheshatsang Y."/>
            <person name="Chuda L."/>
            <person name="Citroen M."/>
            <person name="Collymore A."/>
            <person name="Cooke P."/>
            <person name="Costello M."/>
            <person name="D'Aco K."/>
            <person name="Daza R."/>
            <person name="De Haan G."/>
            <person name="DeGray S."/>
            <person name="DeMaso C."/>
            <person name="Dhargay N."/>
            <person name="Dooley K."/>
            <person name="Dooley E."/>
            <person name="Doricent M."/>
            <person name="Dorje P."/>
            <person name="Dorjee K."/>
            <person name="Dupes A."/>
            <person name="Elong R."/>
            <person name="Falk J."/>
            <person name="Farina A."/>
            <person name="Faro S."/>
            <person name="Ferguson D."/>
            <person name="Fisher S."/>
            <person name="Foley C.D."/>
            <person name="Franke A."/>
            <person name="Friedrich D."/>
            <person name="Gadbois L."/>
            <person name="Gearin G."/>
            <person name="Gearin C.R."/>
            <person name="Giannoukos G."/>
            <person name="Goode T."/>
            <person name="Graham J."/>
            <person name="Grandbois E."/>
            <person name="Grewal S."/>
            <person name="Gyaltsen K."/>
            <person name="Hafez N."/>
            <person name="Hagos B."/>
            <person name="Hall J."/>
            <person name="Henson C."/>
            <person name="Hollinger A."/>
            <person name="Honan T."/>
            <person name="Huard M.D."/>
            <person name="Hughes L."/>
            <person name="Hurhula B."/>
            <person name="Husby M.E."/>
            <person name="Kamat A."/>
            <person name="Kanga B."/>
            <person name="Kashin S."/>
            <person name="Khazanovich D."/>
            <person name="Kisner P."/>
            <person name="Lance K."/>
            <person name="Lara M."/>
            <person name="Lee W."/>
            <person name="Lennon N."/>
            <person name="Letendre F."/>
            <person name="LeVine R."/>
            <person name="Lipovsky A."/>
            <person name="Liu X."/>
            <person name="Liu J."/>
            <person name="Liu S."/>
            <person name="Lokyitsang T."/>
            <person name="Lokyitsang Y."/>
            <person name="Lubonja R."/>
            <person name="Lui A."/>
            <person name="MacDonald P."/>
            <person name="Magnisalis V."/>
            <person name="Maru K."/>
            <person name="Matthews C."/>
            <person name="McCusker W."/>
            <person name="McDonough S."/>
            <person name="Mehta T."/>
            <person name="Meldrim J."/>
            <person name="Meneus L."/>
            <person name="Mihai O."/>
            <person name="Mihalev A."/>
            <person name="Mihova T."/>
            <person name="Mittelman R."/>
            <person name="Mlenga V."/>
            <person name="Montmayeur A."/>
            <person name="Mulrain L."/>
            <person name="Navidi A."/>
            <person name="Naylor J."/>
            <person name="Negash T."/>
            <person name="Nguyen T."/>
            <person name="Nguyen N."/>
            <person name="Nicol R."/>
            <person name="Norbu C."/>
            <person name="Norbu N."/>
            <person name="Novod N."/>
            <person name="O'Neill B."/>
            <person name="Osman S."/>
            <person name="Markiewicz E."/>
            <person name="Oyono O.L."/>
            <person name="Patti C."/>
            <person name="Phunkhang P."/>
            <person name="Pierre F."/>
            <person name="Priest M."/>
            <person name="Raghuraman S."/>
            <person name="Rege F."/>
            <person name="Reyes R."/>
            <person name="Rise C."/>
            <person name="Rogov P."/>
            <person name="Ross K."/>
            <person name="Ryan E."/>
            <person name="Settipalli S."/>
            <person name="Shea T."/>
            <person name="Sherpa N."/>
            <person name="Shi L."/>
            <person name="Shih D."/>
            <person name="Sparrow T."/>
            <person name="Spaulding J."/>
            <person name="Stalker J."/>
            <person name="Stange-Thomann N."/>
            <person name="Stavropoulos S."/>
            <person name="Stone C."/>
            <person name="Strader C."/>
            <person name="Tesfaye S."/>
            <person name="Thomson T."/>
            <person name="Thoulutsang Y."/>
            <person name="Thoulutsang D."/>
            <person name="Topham K."/>
            <person name="Topping I."/>
            <person name="Tsamla T."/>
            <person name="Vassiliev H."/>
            <person name="Vo A."/>
            <person name="Wangchuk T."/>
            <person name="Wangdi T."/>
            <person name="Weiand M."/>
            <person name="Wilkinson J."/>
            <person name="Wilson A."/>
            <person name="Yadav S."/>
            <person name="Young G."/>
            <person name="Yu Q."/>
            <person name="Zembek L."/>
            <person name="Zhong D."/>
            <person name="Zimmer A."/>
            <person name="Zwirko Z."/>
            <person name="Jaffe D.B."/>
            <person name="Alvarez P."/>
            <person name="Brockman W."/>
            <person name="Butler J."/>
            <person name="Chin C."/>
            <person name="Gnerre S."/>
            <person name="Grabherr M."/>
            <person name="Kleber M."/>
            <person name="Mauceli E."/>
            <person name="MacCallum I."/>
        </authorList>
    </citation>
    <scope>NUCLEOTIDE SEQUENCE [LARGE SCALE GENOMIC DNA]</scope>
    <source>
        <strain evidence="2">Tucson 14024-0371.13</strain>
    </source>
</reference>